<proteinExistence type="predicted"/>
<dbReference type="STRING" id="326442.PSHAa1556"/>
<feature type="region of interest" description="Disordered" evidence="1">
    <location>
        <begin position="1918"/>
        <end position="1949"/>
    </location>
</feature>
<dbReference type="SMART" id="SM00060">
    <property type="entry name" value="FN3"/>
    <property type="match status" value="2"/>
</dbReference>
<dbReference type="SUPFAM" id="SSF49265">
    <property type="entry name" value="Fibronectin type III"/>
    <property type="match status" value="2"/>
</dbReference>
<evidence type="ECO:0000313" key="4">
    <source>
        <dbReference type="Proteomes" id="UP000006843"/>
    </source>
</evidence>
<dbReference type="CDD" id="cd00063">
    <property type="entry name" value="FN3"/>
    <property type="match status" value="2"/>
</dbReference>
<protein>
    <submittedName>
        <fullName evidence="3">Orphan protein could be an antifreeze protein</fullName>
    </submittedName>
</protein>
<evidence type="ECO:0000313" key="3">
    <source>
        <dbReference type="EMBL" id="CAI86629.1"/>
    </source>
</evidence>
<dbReference type="eggNOG" id="COG4733">
    <property type="taxonomic scope" value="Bacteria"/>
</dbReference>
<dbReference type="InterPro" id="IPR036116">
    <property type="entry name" value="FN3_sf"/>
</dbReference>
<dbReference type="Gene3D" id="2.60.40.10">
    <property type="entry name" value="Immunoglobulins"/>
    <property type="match status" value="1"/>
</dbReference>
<keyword evidence="4" id="KW-1185">Reference proteome</keyword>
<dbReference type="InterPro" id="IPR003961">
    <property type="entry name" value="FN3_dom"/>
</dbReference>
<dbReference type="BioCyc" id="PHAL326442:PSHA_RS07640-MONOMER"/>
<accession>Q3IGN0</accession>
<organism evidence="3 4">
    <name type="scientific">Pseudoalteromonas translucida (strain TAC 125)</name>
    <dbReference type="NCBI Taxonomy" id="326442"/>
    <lineage>
        <taxon>Bacteria</taxon>
        <taxon>Pseudomonadati</taxon>
        <taxon>Pseudomonadota</taxon>
        <taxon>Gammaproteobacteria</taxon>
        <taxon>Alteromonadales</taxon>
        <taxon>Pseudoalteromonadaceae</taxon>
        <taxon>Pseudoalteromonas</taxon>
    </lineage>
</organism>
<dbReference type="InterPro" id="IPR013783">
    <property type="entry name" value="Ig-like_fold"/>
</dbReference>
<reference evidence="3 4" key="1">
    <citation type="journal article" date="2005" name="Genome Res.">
        <title>Coping with cold: the genome of the versatile marine Antarctica bacterium Pseudoalteromonas haloplanktis TAC125.</title>
        <authorList>
            <person name="Medigue C."/>
            <person name="Krin E."/>
            <person name="Pascal G."/>
            <person name="Barbe V."/>
            <person name="Bernsel A."/>
            <person name="Bertin P."/>
            <person name="Cheung F."/>
            <person name="Cruveiller S."/>
            <person name="Damico S."/>
            <person name="Duilio A."/>
            <person name="Fang G."/>
            <person name="Feller G."/>
            <person name="Mangenot S."/>
            <person name="Marino G."/>
            <person name="Nilsson J."/>
            <person name="Parilli E."/>
            <person name="Rocha E."/>
            <person name="Rouy Z."/>
            <person name="Sekowska A."/>
            <person name="Tutino M.L."/>
            <person name="Vallenet D."/>
            <person name="von Heijne G."/>
            <person name="Danchin A."/>
        </authorList>
    </citation>
    <scope>NUCLEOTIDE SEQUENCE [LARGE SCALE GENOMIC DNA]</scope>
    <source>
        <strain evidence="4">TAC 125</strain>
    </source>
</reference>
<dbReference type="Pfam" id="PF13550">
    <property type="entry name" value="Phage-tail_3"/>
    <property type="match status" value="1"/>
</dbReference>
<dbReference type="Proteomes" id="UP000006843">
    <property type="component" value="Chromosome I"/>
</dbReference>
<dbReference type="HOGENOM" id="CLU_229187_0_0_6"/>
<dbReference type="InterPro" id="IPR032876">
    <property type="entry name" value="J_dom"/>
</dbReference>
<dbReference type="KEGG" id="pha:PSHAa1556"/>
<evidence type="ECO:0000259" key="2">
    <source>
        <dbReference type="SMART" id="SM00060"/>
    </source>
</evidence>
<feature type="domain" description="Fibronectin type-III" evidence="2">
    <location>
        <begin position="467"/>
        <end position="544"/>
    </location>
</feature>
<sequence>MSKVVDVVVDTGGDIFGLGRSVFNKTVGALWDSLTPDLPEEDLATLAKGLQKGIDQPRRITFGRDRVGGVIAHQAEVERGEKKFVQMVVLINGTPIDALEEIYIADKPITDYPTESWDYELSDGRHTAANAKAVAKMAGWTNEHIGIDQAHIFIELENNREVFEDGISETEFLIRGARVWDPRDTTQNPDDETTWAWSQNAVLCALHYVRFYGAHEVPFDRLPLGWWIAAINVCDEDAEFKDAAGKITTEKRYTTNGSFTFSSKPLDVLNQLEGCFAGKIFRQMGQWYVRVGAWYGNPTYTINADDVHGNIKIKWHADLRDRANVVRATFTDPEQNYDRTDAPPVVSAGYQAIDNQVLEKSITLPFVRSGTTAQRLATIHLEQTRLGEIELPLKHKGLAAAVGRTVYLNLPNESINNKIYRVVERRFRLDGGVTLMCVEDGPNLWADNLVPGAQDLTPNSDYLVGKPQPIFDVRVTIDGDGNGIIKWNHPAPLAVNEYDVEFINTAADEQVFKTSVTYTQVTIPNLQLGEYTARISAKNIFGQRSLLVAVQFSVLTPTLPTVYVTADYNQITLTADIATAGIGTAFEWEFLGTTESPQSGERVLAQIYNRIGLKSETEYKFRVRSVNHLGASDWVDVIANTTLVDLTEFINGVELTQLSEDAQTLIEDMNTQVDRLRPETENNLPSLIAKNIDALTGLAEKVQVLDAENPNSIPFQIDQLVNIVDVINAENPNNLQQQLADSNSKINDLERVTEVLDETKQNSLPALIKINNIAIEQQRLAQQSIGLSLLNVTSAYTNWRNEYERRAFNNERLIDAAVYVDPDTGTIINRAFAYADESFNSATLMIEGANSKITIASQQIAQSQSRISQAEAQLIIQAAQINQKATFSEVESQIAGALAALQPAYSWQFNTSSEGFDPDSHNATGYIVATAQISSPAISYNAAENPMFRLRVRKHSDATWRGDIKFNGGTTTLHLPEPAGTDFETLTLDATGTAGYMGTITSLEFDLGACDIDFIEVGKRGANDLTLADITARTTELEQDINAATGVMAQYATTAWVNALGYQTQSNVQTLIDSFNAQYSIAATLQEFNDQDIIIKANAAQTWINGAEATIRDQVTSILNSDDGVNQRISVAEQSIDAIAGEISLSITQVSGLKLDVKKLGLNEVIAAYNKMQQDQELAEQSFSLAAANQKLTAVTNDVESLATQTLELAGLYGQNAAYLTSLNQAFANERTARSTTERELRAEITSEGTRTIAQANERLEAVVGYCVDAQGNRVDEPDAMACIALGHDWVDGPLVQLINDYTSVFVNEKGYQTVANVQQFISTFDGQYSITATIQTINDEGIITAAKEAQQWINAAEGTIENIVTQFVNKPNGINDNIAFAYDLIQANADDITVTANAQQQLSVRMGEAEADLNRIDDLVITEQQARATLGTQLRIEFQTQDLAMLATANEFTRAVTGYCVDANGERVDQDDAVQCELDGHTWIDGPAVQRAINISVAYVDEKGYQTQSNVSQLLDTFNATYQVSATLQEFKDNGTLQKANNAQLFINAAEGYIENQITLFNDKEDGVNATFANVKQRLDAAEGAVTTSIKQMQGLELEQQAQGLNDVIAAYNKMMQDQDLATLNVKASLANEKLQAQTTGLESLAKQQLELAAIFNSSNAIITSLNKAVANQYEASVVRDQRYQATFDNVTARFSDVTTAIASIDEANTLRDIEFESFVADTIASFDDVSETFASQNQAFSTLQQTLTAKINDDTEAAKNTAIATAQEYTRTAVGYCLNAQGQITSENDAVQCVADGGSWVNGPLAEFIANMQISDGENTASIKQLRQLFTTVEGKLVARGGWTLDNNGRVVGIAGYNDGEVGNLDLIANVIRQGVMVNGTFVPTIYLDNSDRLNPVQTFRGRLVLSDGHQVSTLNDIKAQDGKDGADGADGADGQDGATGPQGIQGAKGADGLTTYTWLKYADNASGAGLSNSPTNKEYIGFAYNKTTATESTNPADYTWSKIKGEDGANGTDGVPGAKGADGKTTYTWIAYSENVSGSGMYQTPNSNTKYIGIAVNKTTATESGNPADYTWSLFKGADGADGQNGLNGQNGNRGSIEVQIATSTGAWSDATANASVPGSPVEHDRVTIYKSSDAKVQTTKRFNGSSWASYTLRVHGDALIDGTVDGKVFRASSRIESPIIMGGEIVITEPSSDYLDIVGRSLPFGPTADLISWYGPKINGVTWNSSTQSAIYAGMSKSNAVSYKTNNGGFYFGGTFQAGTLSISRQATNTSGGLNVLTGSFTIPGGTTSINVTASVTGRGGASGGGTCPTSPYKPSSTVDIEMLVGGTWQAIAGNNAIGTASCTQEGPEIILSVTTGVSANTNLTVSQGQLLQLRAVARTVSFPYNEAGLKMSGSRSLSIVVTGSN</sequence>
<dbReference type="PATRIC" id="fig|326442.8.peg.1506"/>
<evidence type="ECO:0000256" key="1">
    <source>
        <dbReference type="SAM" id="MobiDB-lite"/>
    </source>
</evidence>
<name>Q3IGN0_PSET1</name>
<gene>
    <name evidence="3" type="ordered locus">PSHAa1556</name>
</gene>
<feature type="domain" description="Fibronectin type-III" evidence="2">
    <location>
        <begin position="554"/>
        <end position="632"/>
    </location>
</feature>
<dbReference type="EMBL" id="CR954246">
    <property type="protein sequence ID" value="CAI86629.1"/>
    <property type="molecule type" value="Genomic_DNA"/>
</dbReference>